<reference evidence="2" key="1">
    <citation type="submission" date="2017-04" db="EMBL/GenBank/DDBJ databases">
        <title>Genome evolution of the luminous symbionts of deep sea anglerfish.</title>
        <authorList>
            <person name="Hendry T.A."/>
        </authorList>
    </citation>
    <scope>NUCLEOTIDE SEQUENCE [LARGE SCALE GENOMIC DNA]</scope>
</reference>
<dbReference type="EMBL" id="CP020660">
    <property type="protein sequence ID" value="ATF09528.1"/>
    <property type="molecule type" value="Genomic_DNA"/>
</dbReference>
<organism evidence="1 2">
    <name type="scientific">Candidatus Enterovibrio altilux</name>
    <dbReference type="NCBI Taxonomy" id="1927128"/>
    <lineage>
        <taxon>Bacteria</taxon>
        <taxon>Pseudomonadati</taxon>
        <taxon>Pseudomonadota</taxon>
        <taxon>Gammaproteobacteria</taxon>
        <taxon>Vibrionales</taxon>
        <taxon>Vibrionaceae</taxon>
        <taxon>Enterovibrio</taxon>
    </lineage>
</organism>
<proteinExistence type="predicted"/>
<dbReference type="Proteomes" id="UP000218160">
    <property type="component" value="Chromosome 1"/>
</dbReference>
<name>A0A291B934_9GAMM</name>
<accession>A0A291B934</accession>
<gene>
    <name evidence="1" type="ORF">BTN50_1024</name>
</gene>
<sequence>MPVSCFAAKLIHKLKYLSKPSCLERKLLMKASDLKNKSVMSKQPKNNIFTKNVISKKIFSTFLL</sequence>
<evidence type="ECO:0000313" key="1">
    <source>
        <dbReference type="EMBL" id="ATF09528.1"/>
    </source>
</evidence>
<protein>
    <submittedName>
        <fullName evidence="1">Uncharacterized protein</fullName>
    </submittedName>
</protein>
<evidence type="ECO:0000313" key="2">
    <source>
        <dbReference type="Proteomes" id="UP000218160"/>
    </source>
</evidence>
<dbReference type="AlphaFoldDB" id="A0A291B934"/>
<dbReference type="KEGG" id="elux:BTN50_1024"/>
<keyword evidence="2" id="KW-1185">Reference proteome</keyword>